<keyword evidence="1" id="KW-0597">Phosphoprotein</keyword>
<accession>A0A4Y9J4R3</accession>
<proteinExistence type="predicted"/>
<feature type="domain" description="Response regulatory" evidence="2">
    <location>
        <begin position="2"/>
        <end position="61"/>
    </location>
</feature>
<protein>
    <submittedName>
        <fullName evidence="3">Response regulator</fullName>
    </submittedName>
</protein>
<feature type="modified residue" description="4-aspartylphosphate" evidence="1">
    <location>
        <position position="59"/>
    </location>
</feature>
<evidence type="ECO:0000313" key="4">
    <source>
        <dbReference type="Proteomes" id="UP000297253"/>
    </source>
</evidence>
<organism evidence="3 4">
    <name type="scientific">Streptococcus cuniculi</name>
    <dbReference type="NCBI Taxonomy" id="1432788"/>
    <lineage>
        <taxon>Bacteria</taxon>
        <taxon>Bacillati</taxon>
        <taxon>Bacillota</taxon>
        <taxon>Bacilli</taxon>
        <taxon>Lactobacillales</taxon>
        <taxon>Streptococcaceae</taxon>
        <taxon>Streptococcus</taxon>
    </lineage>
</organism>
<gene>
    <name evidence="3" type="ORF">E4T82_12240</name>
</gene>
<sequence length="61" mass="7251">MKIIICEDDPKQLERMQTIINNYIMIEEKEMSIELATRDPYELLDHVKSSNDIGCYFLDIQ</sequence>
<dbReference type="PROSITE" id="PS50110">
    <property type="entry name" value="RESPONSE_REGULATORY"/>
    <property type="match status" value="1"/>
</dbReference>
<dbReference type="OrthoDB" id="9809318at2"/>
<name>A0A4Y9J4R3_9STRE</name>
<evidence type="ECO:0000313" key="3">
    <source>
        <dbReference type="EMBL" id="TFU96000.1"/>
    </source>
</evidence>
<dbReference type="EMBL" id="SPPD01000097">
    <property type="protein sequence ID" value="TFU96000.1"/>
    <property type="molecule type" value="Genomic_DNA"/>
</dbReference>
<dbReference type="Proteomes" id="UP000297253">
    <property type="component" value="Unassembled WGS sequence"/>
</dbReference>
<reference evidence="3 4" key="1">
    <citation type="submission" date="2019-03" db="EMBL/GenBank/DDBJ databases">
        <title>Diversity of the mouse oral microbiome.</title>
        <authorList>
            <person name="Joseph S."/>
            <person name="Aduse-Opoku J."/>
            <person name="Curtis M."/>
            <person name="Wade W."/>
            <person name="Hashim A."/>
        </authorList>
    </citation>
    <scope>NUCLEOTIDE SEQUENCE [LARGE SCALE GENOMIC DNA]</scope>
    <source>
        <strain evidence="3 4">WM131</strain>
    </source>
</reference>
<dbReference type="GO" id="GO:0000160">
    <property type="term" value="P:phosphorelay signal transduction system"/>
    <property type="evidence" value="ECO:0007669"/>
    <property type="project" value="InterPro"/>
</dbReference>
<dbReference type="AlphaFoldDB" id="A0A4Y9J4R3"/>
<comment type="caution">
    <text evidence="3">The sequence shown here is derived from an EMBL/GenBank/DDBJ whole genome shotgun (WGS) entry which is preliminary data.</text>
</comment>
<feature type="non-terminal residue" evidence="3">
    <location>
        <position position="61"/>
    </location>
</feature>
<evidence type="ECO:0000256" key="1">
    <source>
        <dbReference type="PROSITE-ProRule" id="PRU00169"/>
    </source>
</evidence>
<evidence type="ECO:0000259" key="2">
    <source>
        <dbReference type="PROSITE" id="PS50110"/>
    </source>
</evidence>
<dbReference type="InterPro" id="IPR001789">
    <property type="entry name" value="Sig_transdc_resp-reg_receiver"/>
</dbReference>
<dbReference type="Gene3D" id="3.40.50.2300">
    <property type="match status" value="1"/>
</dbReference>